<evidence type="ECO:0000313" key="2">
    <source>
        <dbReference type="EMBL" id="AXC34337.1"/>
    </source>
</evidence>
<feature type="compositionally biased region" description="Basic and acidic residues" evidence="1">
    <location>
        <begin position="96"/>
        <end position="108"/>
    </location>
</feature>
<keyword evidence="3" id="KW-1185">Reference proteome</keyword>
<gene>
    <name evidence="2" type="ORF">1302_0027</name>
</gene>
<proteinExistence type="predicted"/>
<dbReference type="Proteomes" id="UP000266204">
    <property type="component" value="Segment"/>
</dbReference>
<dbReference type="EMBL" id="MH363708">
    <property type="protein sequence ID" value="AXC34337.1"/>
    <property type="molecule type" value="Genomic_DNA"/>
</dbReference>
<reference evidence="2 3" key="1">
    <citation type="journal article" date="2018" name="Arch. Virol.">
        <title>Complete genome sequence of C130_2, a novel myovirus infecting pathogenic Escherichia coli and Shigella strains.</title>
        <authorList>
            <person name="Svab D."/>
            <person name="Falgenhauer L."/>
            <person name="Rohde M."/>
            <person name="Chakraborty T."/>
            <person name="Toth I."/>
        </authorList>
    </citation>
    <scope>NUCLEOTIDE SEQUENCE [LARGE SCALE GENOMIC DNA]</scope>
</reference>
<organism evidence="2 3">
    <name type="scientific">Escherichia phage C130_2</name>
    <dbReference type="NCBI Taxonomy" id="2234093"/>
    <lineage>
        <taxon>Viruses</taxon>
        <taxon>Duplodnaviria</taxon>
        <taxon>Heunggongvirae</taxon>
        <taxon>Uroviricota</taxon>
        <taxon>Caudoviricetes</taxon>
        <taxon>Hungariovirus</taxon>
        <taxon>Hungariovirus C1302</taxon>
    </lineage>
</organism>
<evidence type="ECO:0000313" key="3">
    <source>
        <dbReference type="Proteomes" id="UP000266204"/>
    </source>
</evidence>
<protein>
    <submittedName>
        <fullName evidence="2">Uncharacterized protein</fullName>
    </submittedName>
</protein>
<accession>A0A384ZRR4</accession>
<sequence length="108" mass="11933">MSTTMLYTEGKNKLYWGKFFAKSAVFNDSDVEEALKSGDWYAHPSDVPQPKKAEAPAATPAPPERHESTGPMPTHYQALLPYAGASEVPAKKPQQQRKENSKAAKKDK</sequence>
<evidence type="ECO:0000256" key="1">
    <source>
        <dbReference type="SAM" id="MobiDB-lite"/>
    </source>
</evidence>
<feature type="region of interest" description="Disordered" evidence="1">
    <location>
        <begin position="40"/>
        <end position="108"/>
    </location>
</feature>
<name>A0A384ZRR4_9CAUD</name>